<comment type="similarity">
    <text evidence="1">Belongs to the small GTPase superfamily. RGK family.</text>
</comment>
<dbReference type="PROSITE" id="PS51421">
    <property type="entry name" value="RAS"/>
    <property type="match status" value="1"/>
</dbReference>
<name>A0A8B8EE11_CRAVI</name>
<dbReference type="Proteomes" id="UP000694844">
    <property type="component" value="Chromosome 5"/>
</dbReference>
<evidence type="ECO:0000256" key="2">
    <source>
        <dbReference type="ARBA" id="ARBA00022553"/>
    </source>
</evidence>
<keyword evidence="2" id="KW-0597">Phosphoprotein</keyword>
<dbReference type="SUPFAM" id="SSF52540">
    <property type="entry name" value="P-loop containing nucleoside triphosphate hydrolases"/>
    <property type="match status" value="1"/>
</dbReference>
<proteinExistence type="inferred from homology"/>
<dbReference type="Pfam" id="PF00071">
    <property type="entry name" value="Ras"/>
    <property type="match status" value="1"/>
</dbReference>
<dbReference type="InterPro" id="IPR051641">
    <property type="entry name" value="RGK_GTP-binding_reg"/>
</dbReference>
<dbReference type="GO" id="GO:0005525">
    <property type="term" value="F:GTP binding"/>
    <property type="evidence" value="ECO:0007669"/>
    <property type="project" value="InterPro"/>
</dbReference>
<dbReference type="PANTHER" id="PTHR45775">
    <property type="entry name" value="RAD, GEM/KIR FAMILY MEMBER 2, ISOFORM C"/>
    <property type="match status" value="1"/>
</dbReference>
<evidence type="ECO:0000313" key="5">
    <source>
        <dbReference type="RefSeq" id="XP_022338345.1"/>
    </source>
</evidence>
<dbReference type="SMART" id="SM00175">
    <property type="entry name" value="RAB"/>
    <property type="match status" value="1"/>
</dbReference>
<dbReference type="RefSeq" id="XP_022338345.1">
    <property type="nucleotide sequence ID" value="XM_022482637.1"/>
</dbReference>
<reference evidence="5" key="1">
    <citation type="submission" date="2025-08" db="UniProtKB">
        <authorList>
            <consortium name="RefSeq"/>
        </authorList>
    </citation>
    <scope>IDENTIFICATION</scope>
    <source>
        <tissue evidence="5">Whole sample</tissue>
    </source>
</reference>
<dbReference type="PRINTS" id="PR00449">
    <property type="entry name" value="RASTRNSFRMNG"/>
</dbReference>
<dbReference type="SMART" id="SM00173">
    <property type="entry name" value="RAS"/>
    <property type="match status" value="1"/>
</dbReference>
<dbReference type="OrthoDB" id="5239715at2759"/>
<sequence length="334" mass="37312">MESTLSTGRRDLLTVDSGAYRRRRNSATLLTPETSTSLLQVRQNAPRRNSMPENVYLNGDNPLDLERVRSFRMTKSGIVNRGDRIRRKSTTSISSAGSNVSGASYHSSHPLEISDDIGDLNNDPEFFSVAILGAHGVGKKTLKTQFMTSEAICTSNTSIDADGEETTVPVKLDEEESNIRIIEVPDLKAIEDLPDVDAILVVYSVDDEKSFKEAVQNIQFIRQEMVSKQAIILVANKADLERRRVVSEKDAKEVSDRYHCKYVEISVVLNHNVDELLVGIVRQVRLRRNSIELEVPMLAPTKVSKSLSSKTKSFLCKLFRVGAKDHSSNNLYDL</sequence>
<dbReference type="InterPro" id="IPR001806">
    <property type="entry name" value="Small_GTPase"/>
</dbReference>
<keyword evidence="4" id="KW-1185">Reference proteome</keyword>
<dbReference type="InterPro" id="IPR027417">
    <property type="entry name" value="P-loop_NTPase"/>
</dbReference>
<protein>
    <submittedName>
        <fullName evidence="5">GTP-binding protein RAD-like</fullName>
    </submittedName>
</protein>
<dbReference type="GeneID" id="111133906"/>
<dbReference type="KEGG" id="cvn:111133906"/>
<evidence type="ECO:0000313" key="4">
    <source>
        <dbReference type="Proteomes" id="UP000694844"/>
    </source>
</evidence>
<organism evidence="4 5">
    <name type="scientific">Crassostrea virginica</name>
    <name type="common">Eastern oyster</name>
    <dbReference type="NCBI Taxonomy" id="6565"/>
    <lineage>
        <taxon>Eukaryota</taxon>
        <taxon>Metazoa</taxon>
        <taxon>Spiralia</taxon>
        <taxon>Lophotrochozoa</taxon>
        <taxon>Mollusca</taxon>
        <taxon>Bivalvia</taxon>
        <taxon>Autobranchia</taxon>
        <taxon>Pteriomorphia</taxon>
        <taxon>Ostreida</taxon>
        <taxon>Ostreoidea</taxon>
        <taxon>Ostreidae</taxon>
        <taxon>Crassostrea</taxon>
    </lineage>
</organism>
<feature type="region of interest" description="Disordered" evidence="3">
    <location>
        <begin position="82"/>
        <end position="107"/>
    </location>
</feature>
<dbReference type="GO" id="GO:0005886">
    <property type="term" value="C:plasma membrane"/>
    <property type="evidence" value="ECO:0007669"/>
    <property type="project" value="TreeGrafter"/>
</dbReference>
<evidence type="ECO:0000256" key="3">
    <source>
        <dbReference type="SAM" id="MobiDB-lite"/>
    </source>
</evidence>
<evidence type="ECO:0000256" key="1">
    <source>
        <dbReference type="ARBA" id="ARBA00008846"/>
    </source>
</evidence>
<gene>
    <name evidence="5" type="primary">LOC111133906</name>
</gene>
<dbReference type="PROSITE" id="PS51419">
    <property type="entry name" value="RAB"/>
    <property type="match status" value="1"/>
</dbReference>
<feature type="compositionally biased region" description="Polar residues" evidence="3">
    <location>
        <begin position="96"/>
        <end position="107"/>
    </location>
</feature>
<dbReference type="AlphaFoldDB" id="A0A8B8EE11"/>
<dbReference type="PANTHER" id="PTHR45775:SF6">
    <property type="entry name" value="RAD, GEM_KIR FAMILY MEMBER 2, ISOFORM C"/>
    <property type="match status" value="1"/>
</dbReference>
<dbReference type="GO" id="GO:0005246">
    <property type="term" value="F:calcium channel regulator activity"/>
    <property type="evidence" value="ECO:0007669"/>
    <property type="project" value="TreeGrafter"/>
</dbReference>
<accession>A0A8B8EE11</accession>
<dbReference type="GO" id="GO:0003924">
    <property type="term" value="F:GTPase activity"/>
    <property type="evidence" value="ECO:0007669"/>
    <property type="project" value="InterPro"/>
</dbReference>
<dbReference type="Gene3D" id="3.40.50.300">
    <property type="entry name" value="P-loop containing nucleotide triphosphate hydrolases"/>
    <property type="match status" value="1"/>
</dbReference>